<dbReference type="Proteomes" id="UP000063699">
    <property type="component" value="Chromosome"/>
</dbReference>
<organism evidence="1 2">
    <name type="scientific">Kibdelosporangium phytohabitans</name>
    <dbReference type="NCBI Taxonomy" id="860235"/>
    <lineage>
        <taxon>Bacteria</taxon>
        <taxon>Bacillati</taxon>
        <taxon>Actinomycetota</taxon>
        <taxon>Actinomycetes</taxon>
        <taxon>Pseudonocardiales</taxon>
        <taxon>Pseudonocardiaceae</taxon>
        <taxon>Kibdelosporangium</taxon>
    </lineage>
</organism>
<evidence type="ECO:0000313" key="1">
    <source>
        <dbReference type="EMBL" id="ALG07241.1"/>
    </source>
</evidence>
<dbReference type="KEGG" id="kphy:AOZ06_10190"/>
<name>A0A0N9HUU3_9PSEU</name>
<proteinExistence type="predicted"/>
<keyword evidence="2" id="KW-1185">Reference proteome</keyword>
<evidence type="ECO:0000313" key="2">
    <source>
        <dbReference type="Proteomes" id="UP000063699"/>
    </source>
</evidence>
<accession>A0A0N9HUU3</accession>
<protein>
    <submittedName>
        <fullName evidence="1">Uncharacterized protein</fullName>
    </submittedName>
</protein>
<gene>
    <name evidence="1" type="ORF">AOZ06_10190</name>
</gene>
<dbReference type="AlphaFoldDB" id="A0A0N9HUU3"/>
<dbReference type="EMBL" id="CP012752">
    <property type="protein sequence ID" value="ALG07241.1"/>
    <property type="molecule type" value="Genomic_DNA"/>
</dbReference>
<sequence>MRAAISRSWVITAMVVPVACSSFNRSSTARPFVVSSAPVGSSASTSAGRFTNVLPVQFHGSGGG</sequence>
<reference evidence="1 2" key="1">
    <citation type="submission" date="2015-07" db="EMBL/GenBank/DDBJ databases">
        <title>Genome sequencing of Kibdelosporangium phytohabitans.</title>
        <authorList>
            <person name="Qin S."/>
            <person name="Xing K."/>
        </authorList>
    </citation>
    <scope>NUCLEOTIDE SEQUENCE [LARGE SCALE GENOMIC DNA]</scope>
    <source>
        <strain evidence="1 2">KLBMP1111</strain>
    </source>
</reference>